<accession>A0ABW3KCN5</accession>
<dbReference type="Proteomes" id="UP001597112">
    <property type="component" value="Unassembled WGS sequence"/>
</dbReference>
<organism evidence="2 3">
    <name type="scientific">Ohtaekwangia kribbensis</name>
    <dbReference type="NCBI Taxonomy" id="688913"/>
    <lineage>
        <taxon>Bacteria</taxon>
        <taxon>Pseudomonadati</taxon>
        <taxon>Bacteroidota</taxon>
        <taxon>Cytophagia</taxon>
        <taxon>Cytophagales</taxon>
        <taxon>Fulvivirgaceae</taxon>
        <taxon>Ohtaekwangia</taxon>
    </lineage>
</organism>
<keyword evidence="1" id="KW-1133">Transmembrane helix</keyword>
<protein>
    <recommendedName>
        <fullName evidence="4">HEAT repeat domain-containing protein</fullName>
    </recommendedName>
</protein>
<dbReference type="InterPro" id="IPR016024">
    <property type="entry name" value="ARM-type_fold"/>
</dbReference>
<evidence type="ECO:0008006" key="4">
    <source>
        <dbReference type="Google" id="ProtNLM"/>
    </source>
</evidence>
<dbReference type="SUPFAM" id="SSF48371">
    <property type="entry name" value="ARM repeat"/>
    <property type="match status" value="1"/>
</dbReference>
<evidence type="ECO:0000256" key="1">
    <source>
        <dbReference type="SAM" id="Phobius"/>
    </source>
</evidence>
<dbReference type="InterPro" id="IPR011989">
    <property type="entry name" value="ARM-like"/>
</dbReference>
<proteinExistence type="predicted"/>
<dbReference type="Gene3D" id="1.25.10.10">
    <property type="entry name" value="Leucine-rich Repeat Variant"/>
    <property type="match status" value="1"/>
</dbReference>
<reference evidence="3" key="1">
    <citation type="journal article" date="2019" name="Int. J. Syst. Evol. Microbiol.">
        <title>The Global Catalogue of Microorganisms (GCM) 10K type strain sequencing project: providing services to taxonomists for standard genome sequencing and annotation.</title>
        <authorList>
            <consortium name="The Broad Institute Genomics Platform"/>
            <consortium name="The Broad Institute Genome Sequencing Center for Infectious Disease"/>
            <person name="Wu L."/>
            <person name="Ma J."/>
        </authorList>
    </citation>
    <scope>NUCLEOTIDE SEQUENCE [LARGE SCALE GENOMIC DNA]</scope>
    <source>
        <strain evidence="3">CCUG 58938</strain>
    </source>
</reference>
<sequence length="257" mass="29201">MDRETLETLLIDYIDGRLAPEEKLQVEQELVNNKEAYILYEQLKEVIHSMERSSKLEPTAKLKSSFDKLIEEEIRSSKKNKTIFFQPAFYRVAAAVALVVLGGGIGYWISKYERQQQELADIRKEMQATKNMMMTMLDNHQSASQRVLGATVALKMERPDDEIILALANAMNEDSNTNVRLAALDALSKFNKEQNVRKILIASLTTQKDPIVQIALIRILVEIRAQGTVKELQRITNDEEALKEVKDEAHAGILKLS</sequence>
<gene>
    <name evidence="2" type="ORF">ACFQ21_26865</name>
</gene>
<keyword evidence="1" id="KW-0812">Transmembrane</keyword>
<keyword evidence="3" id="KW-1185">Reference proteome</keyword>
<feature type="transmembrane region" description="Helical" evidence="1">
    <location>
        <begin position="88"/>
        <end position="109"/>
    </location>
</feature>
<dbReference type="RefSeq" id="WP_377584949.1">
    <property type="nucleotide sequence ID" value="NZ_JBHTKA010000014.1"/>
</dbReference>
<comment type="caution">
    <text evidence="2">The sequence shown here is derived from an EMBL/GenBank/DDBJ whole genome shotgun (WGS) entry which is preliminary data.</text>
</comment>
<evidence type="ECO:0000313" key="3">
    <source>
        <dbReference type="Proteomes" id="UP001597112"/>
    </source>
</evidence>
<evidence type="ECO:0000313" key="2">
    <source>
        <dbReference type="EMBL" id="MFD1002976.1"/>
    </source>
</evidence>
<name>A0ABW3KCN5_9BACT</name>
<keyword evidence="1" id="KW-0472">Membrane</keyword>
<dbReference type="EMBL" id="JBHTKA010000014">
    <property type="protein sequence ID" value="MFD1002976.1"/>
    <property type="molecule type" value="Genomic_DNA"/>
</dbReference>